<dbReference type="Gene3D" id="3.20.20.10">
    <property type="entry name" value="Alanine racemase"/>
    <property type="match status" value="1"/>
</dbReference>
<comment type="cofactor">
    <cofactor evidence="1 3">
        <name>pyridoxal 5'-phosphate</name>
        <dbReference type="ChEBI" id="CHEBI:597326"/>
    </cofactor>
</comment>
<evidence type="ECO:0000313" key="7">
    <source>
        <dbReference type="EMBL" id="NME27133.1"/>
    </source>
</evidence>
<dbReference type="InterPro" id="IPR029066">
    <property type="entry name" value="PLP-binding_barrel"/>
</dbReference>
<evidence type="ECO:0000256" key="2">
    <source>
        <dbReference type="ARBA" id="ARBA00022898"/>
    </source>
</evidence>
<dbReference type="Pfam" id="PF02784">
    <property type="entry name" value="Orn_Arg_deC_N"/>
    <property type="match status" value="1"/>
</dbReference>
<dbReference type="InterPro" id="IPR000183">
    <property type="entry name" value="Orn/DAP/Arg_de-COase"/>
</dbReference>
<dbReference type="SUPFAM" id="SSF50621">
    <property type="entry name" value="Alanine racemase C-terminal domain-like"/>
    <property type="match status" value="1"/>
</dbReference>
<organism evidence="7 8">
    <name type="scientific">Megasphaera hexanoica</name>
    <dbReference type="NCBI Taxonomy" id="1675036"/>
    <lineage>
        <taxon>Bacteria</taxon>
        <taxon>Bacillati</taxon>
        <taxon>Bacillota</taxon>
        <taxon>Negativicutes</taxon>
        <taxon>Veillonellales</taxon>
        <taxon>Veillonellaceae</taxon>
        <taxon>Megasphaera</taxon>
    </lineage>
</organism>
<feature type="active site" description="Proton donor" evidence="3">
    <location>
        <position position="349"/>
    </location>
</feature>
<evidence type="ECO:0000256" key="1">
    <source>
        <dbReference type="ARBA" id="ARBA00001933"/>
    </source>
</evidence>
<dbReference type="AlphaFoldDB" id="A0A848BXQ2"/>
<sequence length="403" mass="44742">MLTQRLRTLLLAEAKKHESFYFYDEQTLVESIHHLQQAFPHEQILYSIKCNPHRAILKTIFSSDIDADAASLGEVYAASDCGVPSDHIYYSAPGKSDYCLEKALGQCILIADSLNEIRRINALAATKNMKVPIGVRINPNFSYTDKKGHGSKFGIDEDAFFSALPELKKLSHILIIGVHTHLRSQELNWNTLCSYYKNVFSLASLIQEKLNSPLCFLNLGSGIGIPYCQDETDCDIESLGQELEKLRVIYEDTFSQARILIESGRYLAGPCGWYVTHIIDTKESHGSHIAIAANTLNGFLRPCLEHLVTSISETAPAREPLFYRTGSTPFYVLNDTQEMEKVTIYGNLCTAADIIASDVLLPKLSPGDVLAFPHAGAYSAVLTPFQFSSQVPPEILFLTASKP</sequence>
<dbReference type="GO" id="GO:0009089">
    <property type="term" value="P:lysine biosynthetic process via diaminopimelate"/>
    <property type="evidence" value="ECO:0007669"/>
    <property type="project" value="TreeGrafter"/>
</dbReference>
<dbReference type="RefSeq" id="WP_170087015.1">
    <property type="nucleotide sequence ID" value="NZ_JABAFG010000001.1"/>
</dbReference>
<evidence type="ECO:0000259" key="5">
    <source>
        <dbReference type="Pfam" id="PF00278"/>
    </source>
</evidence>
<evidence type="ECO:0000313" key="8">
    <source>
        <dbReference type="Proteomes" id="UP000591071"/>
    </source>
</evidence>
<dbReference type="PRINTS" id="PR01182">
    <property type="entry name" value="ORNDCRBXLASE"/>
</dbReference>
<reference evidence="7 8" key="1">
    <citation type="submission" date="2020-04" db="EMBL/GenBank/DDBJ databases">
        <authorList>
            <person name="Hitch T.C.A."/>
            <person name="Wylensek D."/>
            <person name="Clavel T."/>
        </authorList>
    </citation>
    <scope>NUCLEOTIDE SEQUENCE [LARGE SCALE GENOMIC DNA]</scope>
    <source>
        <strain evidence="7 8">Oil-RF-744-FAT-WT-6-1</strain>
    </source>
</reference>
<dbReference type="PRINTS" id="PR01179">
    <property type="entry name" value="ODADCRBXLASE"/>
</dbReference>
<dbReference type="Gene3D" id="2.40.37.10">
    <property type="entry name" value="Lyase, Ornithine Decarboxylase, Chain A, domain 1"/>
    <property type="match status" value="1"/>
</dbReference>
<feature type="domain" description="Orn/DAP/Arg decarboxylase 2 N-terminal" evidence="6">
    <location>
        <begin position="27"/>
        <end position="268"/>
    </location>
</feature>
<feature type="domain" description="Orn/DAP/Arg decarboxylase 2 C-terminal" evidence="5">
    <location>
        <begin position="24"/>
        <end position="376"/>
    </location>
</feature>
<proteinExistence type="inferred from homology"/>
<name>A0A848BXQ2_9FIRM</name>
<dbReference type="SUPFAM" id="SSF51419">
    <property type="entry name" value="PLP-binding barrel"/>
    <property type="match status" value="1"/>
</dbReference>
<gene>
    <name evidence="7" type="ORF">HF872_00625</name>
</gene>
<keyword evidence="2 3" id="KW-0663">Pyridoxal phosphate</keyword>
<comment type="caution">
    <text evidence="7">The sequence shown here is derived from an EMBL/GenBank/DDBJ whole genome shotgun (WGS) entry which is preliminary data.</text>
</comment>
<dbReference type="GO" id="GO:0008836">
    <property type="term" value="F:diaminopimelate decarboxylase activity"/>
    <property type="evidence" value="ECO:0007669"/>
    <property type="project" value="TreeGrafter"/>
</dbReference>
<protein>
    <submittedName>
        <fullName evidence="7">Diaminopimelate decarboxylase</fullName>
    </submittedName>
</protein>
<dbReference type="InterPro" id="IPR022644">
    <property type="entry name" value="De-COase2_N"/>
</dbReference>
<comment type="similarity">
    <text evidence="4">Belongs to the Orn/Lys/Arg decarboxylase class-II family.</text>
</comment>
<accession>A0A848BXQ2</accession>
<dbReference type="Proteomes" id="UP000591071">
    <property type="component" value="Unassembled WGS sequence"/>
</dbReference>
<feature type="modified residue" description="N6-(pyridoxal phosphate)lysine" evidence="3">
    <location>
        <position position="49"/>
    </location>
</feature>
<dbReference type="GO" id="GO:0006596">
    <property type="term" value="P:polyamine biosynthetic process"/>
    <property type="evidence" value="ECO:0007669"/>
    <property type="project" value="InterPro"/>
</dbReference>
<dbReference type="InterPro" id="IPR009006">
    <property type="entry name" value="Ala_racemase/Decarboxylase_C"/>
</dbReference>
<dbReference type="Pfam" id="PF00278">
    <property type="entry name" value="Orn_DAP_Arg_deC"/>
    <property type="match status" value="1"/>
</dbReference>
<dbReference type="PANTHER" id="PTHR43727:SF2">
    <property type="entry name" value="GROUP IV DECARBOXYLASE"/>
    <property type="match status" value="1"/>
</dbReference>
<evidence type="ECO:0000259" key="6">
    <source>
        <dbReference type="Pfam" id="PF02784"/>
    </source>
</evidence>
<dbReference type="PANTHER" id="PTHR43727">
    <property type="entry name" value="DIAMINOPIMELATE DECARBOXYLASE"/>
    <property type="match status" value="1"/>
</dbReference>
<dbReference type="InterPro" id="IPR002433">
    <property type="entry name" value="Orn_de-COase"/>
</dbReference>
<dbReference type="InterPro" id="IPR022643">
    <property type="entry name" value="De-COase2_C"/>
</dbReference>
<evidence type="ECO:0000256" key="4">
    <source>
        <dbReference type="RuleBase" id="RU003737"/>
    </source>
</evidence>
<dbReference type="EMBL" id="JABAFG010000001">
    <property type="protein sequence ID" value="NME27133.1"/>
    <property type="molecule type" value="Genomic_DNA"/>
</dbReference>
<evidence type="ECO:0000256" key="3">
    <source>
        <dbReference type="PIRSR" id="PIRSR600183-50"/>
    </source>
</evidence>